<keyword evidence="10" id="KW-1185">Reference proteome</keyword>
<dbReference type="Pfam" id="PF01522">
    <property type="entry name" value="Polysacc_deac_1"/>
    <property type="match status" value="1"/>
</dbReference>
<dbReference type="STRING" id="708187.A0A1Q8RMA8"/>
<comment type="caution">
    <text evidence="9">The sequence shown here is derived from an EMBL/GenBank/DDBJ whole genome shotgun (WGS) entry which is preliminary data.</text>
</comment>
<keyword evidence="2" id="KW-0479">Metal-binding</keyword>
<name>A0A1Q8RMA8_9PEZI</name>
<dbReference type="GO" id="GO:0016810">
    <property type="term" value="F:hydrolase activity, acting on carbon-nitrogen (but not peptide) bonds"/>
    <property type="evidence" value="ECO:0007669"/>
    <property type="project" value="InterPro"/>
</dbReference>
<keyword evidence="3 7" id="KW-0732">Signal</keyword>
<evidence type="ECO:0000256" key="6">
    <source>
        <dbReference type="ARBA" id="ARBA00023285"/>
    </source>
</evidence>
<dbReference type="PANTHER" id="PTHR46471:SF2">
    <property type="entry name" value="CHITIN DEACETYLASE-RELATED"/>
    <property type="match status" value="1"/>
</dbReference>
<feature type="domain" description="NodB homology" evidence="8">
    <location>
        <begin position="43"/>
        <end position="233"/>
    </location>
</feature>
<evidence type="ECO:0000256" key="4">
    <source>
        <dbReference type="ARBA" id="ARBA00022801"/>
    </source>
</evidence>
<evidence type="ECO:0000256" key="5">
    <source>
        <dbReference type="ARBA" id="ARBA00023277"/>
    </source>
</evidence>
<dbReference type="InterPro" id="IPR011330">
    <property type="entry name" value="Glyco_hydro/deAcase_b/a-brl"/>
</dbReference>
<dbReference type="AlphaFoldDB" id="A0A1Q8RMA8"/>
<organism evidence="9 10">
    <name type="scientific">Colletotrichum chlorophyti</name>
    <dbReference type="NCBI Taxonomy" id="708187"/>
    <lineage>
        <taxon>Eukaryota</taxon>
        <taxon>Fungi</taxon>
        <taxon>Dikarya</taxon>
        <taxon>Ascomycota</taxon>
        <taxon>Pezizomycotina</taxon>
        <taxon>Sordariomycetes</taxon>
        <taxon>Hypocreomycetidae</taxon>
        <taxon>Glomerellales</taxon>
        <taxon>Glomerellaceae</taxon>
        <taxon>Colletotrichum</taxon>
    </lineage>
</organism>
<comment type="cofactor">
    <cofactor evidence="1">
        <name>Co(2+)</name>
        <dbReference type="ChEBI" id="CHEBI:48828"/>
    </cofactor>
</comment>
<evidence type="ECO:0000256" key="3">
    <source>
        <dbReference type="ARBA" id="ARBA00022729"/>
    </source>
</evidence>
<feature type="signal peptide" evidence="7">
    <location>
        <begin position="1"/>
        <end position="21"/>
    </location>
</feature>
<evidence type="ECO:0000256" key="7">
    <source>
        <dbReference type="SAM" id="SignalP"/>
    </source>
</evidence>
<keyword evidence="5" id="KW-0119">Carbohydrate metabolism</keyword>
<proteinExistence type="predicted"/>
<sequence length="250" mass="27218">MRTSVLLGTAAIAALSGDVNASPLSRRQAPPVGQVIEQCVAPGLVALTFDDGPFTFTSQLLDILAQNDVKATFFVNGNNFANIETAPNPDVIRRMRDEGHLVGSHTYAHPDLETLSSDDRKAQMTLLEDATRRIAGFAPRYMRAPFLSCNEGCLADLASLDYHVIGTNLDTKDFENNTPDTTHISAETFSNALNANPVEASFIVLNHDVHEQTVVSLVQKEIDTARARGYRLVTVGECLGDNNPSNWYKA</sequence>
<evidence type="ECO:0000259" key="8">
    <source>
        <dbReference type="PROSITE" id="PS51677"/>
    </source>
</evidence>
<feature type="chain" id="PRO_5010348586" evidence="7">
    <location>
        <begin position="22"/>
        <end position="250"/>
    </location>
</feature>
<gene>
    <name evidence="9" type="ORF">CCHL11_08087</name>
</gene>
<dbReference type="OrthoDB" id="407355at2759"/>
<keyword evidence="4" id="KW-0378">Hydrolase</keyword>
<dbReference type="Proteomes" id="UP000186583">
    <property type="component" value="Unassembled WGS sequence"/>
</dbReference>
<dbReference type="PANTHER" id="PTHR46471">
    <property type="entry name" value="CHITIN DEACETYLASE"/>
    <property type="match status" value="1"/>
</dbReference>
<dbReference type="Gene3D" id="3.20.20.370">
    <property type="entry name" value="Glycoside hydrolase/deacetylase"/>
    <property type="match status" value="1"/>
</dbReference>
<evidence type="ECO:0000256" key="1">
    <source>
        <dbReference type="ARBA" id="ARBA00001941"/>
    </source>
</evidence>
<dbReference type="PROSITE" id="PS51677">
    <property type="entry name" value="NODB"/>
    <property type="match status" value="1"/>
</dbReference>
<dbReference type="GO" id="GO:0005975">
    <property type="term" value="P:carbohydrate metabolic process"/>
    <property type="evidence" value="ECO:0007669"/>
    <property type="project" value="InterPro"/>
</dbReference>
<reference evidence="9 10" key="1">
    <citation type="submission" date="2016-11" db="EMBL/GenBank/DDBJ databases">
        <title>Draft Genome Assembly of Colletotrichum chlorophyti a pathogen of herbaceous plants.</title>
        <authorList>
            <person name="Gan P."/>
            <person name="Narusaka M."/>
            <person name="Tsushima A."/>
            <person name="Narusaka Y."/>
            <person name="Takano Y."/>
            <person name="Shirasu K."/>
        </authorList>
    </citation>
    <scope>NUCLEOTIDE SEQUENCE [LARGE SCALE GENOMIC DNA]</scope>
    <source>
        <strain evidence="9 10">NTL11</strain>
    </source>
</reference>
<accession>A0A1Q8RMA8</accession>
<evidence type="ECO:0000313" key="10">
    <source>
        <dbReference type="Proteomes" id="UP000186583"/>
    </source>
</evidence>
<protein>
    <submittedName>
        <fullName evidence="9">Chitin deacetylase-like protein 5</fullName>
    </submittedName>
</protein>
<dbReference type="InterPro" id="IPR002509">
    <property type="entry name" value="NODB_dom"/>
</dbReference>
<keyword evidence="6" id="KW-0170">Cobalt</keyword>
<dbReference type="SUPFAM" id="SSF88713">
    <property type="entry name" value="Glycoside hydrolase/deacetylase"/>
    <property type="match status" value="1"/>
</dbReference>
<evidence type="ECO:0000313" key="9">
    <source>
        <dbReference type="EMBL" id="OLN85458.1"/>
    </source>
</evidence>
<dbReference type="CDD" id="cd10951">
    <property type="entry name" value="CE4_ClCDA_like"/>
    <property type="match status" value="1"/>
</dbReference>
<dbReference type="EMBL" id="MPGH01000164">
    <property type="protein sequence ID" value="OLN85458.1"/>
    <property type="molecule type" value="Genomic_DNA"/>
</dbReference>
<evidence type="ECO:0000256" key="2">
    <source>
        <dbReference type="ARBA" id="ARBA00022723"/>
    </source>
</evidence>
<dbReference type="GO" id="GO:0046872">
    <property type="term" value="F:metal ion binding"/>
    <property type="evidence" value="ECO:0007669"/>
    <property type="project" value="UniProtKB-KW"/>
</dbReference>